<dbReference type="Proteomes" id="UP000193411">
    <property type="component" value="Unassembled WGS sequence"/>
</dbReference>
<comment type="caution">
    <text evidence="2">The sequence shown here is derived from an EMBL/GenBank/DDBJ whole genome shotgun (WGS) entry which is preliminary data.</text>
</comment>
<accession>A0A1Y2HBG5</accession>
<keyword evidence="3" id="KW-1185">Reference proteome</keyword>
<protein>
    <submittedName>
        <fullName evidence="2">Uncharacterized protein</fullName>
    </submittedName>
</protein>
<dbReference type="AlphaFoldDB" id="A0A1Y2HBG5"/>
<evidence type="ECO:0000313" key="2">
    <source>
        <dbReference type="EMBL" id="ORZ31909.1"/>
    </source>
</evidence>
<gene>
    <name evidence="2" type="ORF">BCR44DRAFT_1441314</name>
</gene>
<feature type="non-terminal residue" evidence="2">
    <location>
        <position position="1"/>
    </location>
</feature>
<name>A0A1Y2HBG5_9FUNG</name>
<evidence type="ECO:0000313" key="3">
    <source>
        <dbReference type="Proteomes" id="UP000193411"/>
    </source>
</evidence>
<reference evidence="2 3" key="1">
    <citation type="submission" date="2016-07" db="EMBL/GenBank/DDBJ databases">
        <title>Pervasive Adenine N6-methylation of Active Genes in Fungi.</title>
        <authorList>
            <consortium name="DOE Joint Genome Institute"/>
            <person name="Mondo S.J."/>
            <person name="Dannebaum R.O."/>
            <person name="Kuo R.C."/>
            <person name="Labutti K."/>
            <person name="Haridas S."/>
            <person name="Kuo A."/>
            <person name="Salamov A."/>
            <person name="Ahrendt S.R."/>
            <person name="Lipzen A."/>
            <person name="Sullivan W."/>
            <person name="Andreopoulos W.B."/>
            <person name="Clum A."/>
            <person name="Lindquist E."/>
            <person name="Daum C."/>
            <person name="Ramamoorthy G.K."/>
            <person name="Gryganskyi A."/>
            <person name="Culley D."/>
            <person name="Magnuson J.K."/>
            <person name="James T.Y."/>
            <person name="O'Malley M.A."/>
            <person name="Stajich J.E."/>
            <person name="Spatafora J.W."/>
            <person name="Visel A."/>
            <person name="Grigoriev I.V."/>
        </authorList>
    </citation>
    <scope>NUCLEOTIDE SEQUENCE [LARGE SCALE GENOMIC DNA]</scope>
    <source>
        <strain evidence="2 3">PL171</strain>
    </source>
</reference>
<sequence>GSPSRCFESRPCISRPSAQNPVPPTAQDPVSHGIFQSQTPALQSHPPLWPCTPCCGECTCRPNHPRQAALRPI</sequence>
<proteinExistence type="predicted"/>
<feature type="region of interest" description="Disordered" evidence="1">
    <location>
        <begin position="1"/>
        <end position="32"/>
    </location>
</feature>
<dbReference type="EMBL" id="MCFL01000053">
    <property type="protein sequence ID" value="ORZ31909.1"/>
    <property type="molecule type" value="Genomic_DNA"/>
</dbReference>
<organism evidence="2 3">
    <name type="scientific">Catenaria anguillulae PL171</name>
    <dbReference type="NCBI Taxonomy" id="765915"/>
    <lineage>
        <taxon>Eukaryota</taxon>
        <taxon>Fungi</taxon>
        <taxon>Fungi incertae sedis</taxon>
        <taxon>Blastocladiomycota</taxon>
        <taxon>Blastocladiomycetes</taxon>
        <taxon>Blastocladiales</taxon>
        <taxon>Catenariaceae</taxon>
        <taxon>Catenaria</taxon>
    </lineage>
</organism>
<evidence type="ECO:0000256" key="1">
    <source>
        <dbReference type="SAM" id="MobiDB-lite"/>
    </source>
</evidence>